<sequence>MKTNITSNSDTAYRAQPVRSGRVGFVEKAGFGAGDAACNMLFNPITMFLSFFYTDIFGLAPGVVATIFLVVRFADAVFDPFYGAYIDKTTTRWGRFRPWIIGFAVPFAISCMVMFYTPDLQGHAKVMYAFITYLILSLLYSGVNIPYCSLGGVITTNAQERVSCQQFRFMGAGLASLFCTLTLLPMVAFFGNGNRQIGFFWVITLFAVISLFLFVFCVATTRERITPKSNAGESIFAIIRQITKNDQWVVCVFAMFLDCIPSFVRGAACIYFAKYVMGLNDYYATLFLSTGIVAGILGSYITPYFTNRWCKVQVYQAAKSTALAMSIVFFFLPAQSSVLVFIWFFLLSVIHQIGAPILWSFIGDVDDYGDWKTGKRLSGICASGNLFSLKIALAVSGAIVGGVLSFTGYQANVAEQSRSAIDGIYALMVWIPVVGYLLSVWLVRTRYILTTAKMKTIEDDLFSTHPD</sequence>
<dbReference type="OrthoDB" id="181905at2"/>
<evidence type="ECO:0000313" key="10">
    <source>
        <dbReference type="Proteomes" id="UP000245981"/>
    </source>
</evidence>
<feature type="transmembrane region" description="Helical" evidence="8">
    <location>
        <begin position="383"/>
        <end position="404"/>
    </location>
</feature>
<dbReference type="Gene3D" id="1.20.1250.20">
    <property type="entry name" value="MFS general substrate transporter like domains"/>
    <property type="match status" value="1"/>
</dbReference>
<dbReference type="CDD" id="cd17332">
    <property type="entry name" value="MFS_MelB_like"/>
    <property type="match status" value="1"/>
</dbReference>
<feature type="transmembrane region" description="Helical" evidence="8">
    <location>
        <begin position="340"/>
        <end position="362"/>
    </location>
</feature>
<dbReference type="PANTHER" id="PTHR11328">
    <property type="entry name" value="MAJOR FACILITATOR SUPERFAMILY DOMAIN-CONTAINING PROTEIN"/>
    <property type="match status" value="1"/>
</dbReference>
<evidence type="ECO:0000256" key="6">
    <source>
        <dbReference type="ARBA" id="ARBA00022989"/>
    </source>
</evidence>
<comment type="similarity">
    <text evidence="2">Belongs to the sodium:galactoside symporter (TC 2.A.2) family.</text>
</comment>
<dbReference type="PANTHER" id="PTHR11328:SF24">
    <property type="entry name" value="MAJOR FACILITATOR SUPERFAMILY (MFS) PROFILE DOMAIN-CONTAINING PROTEIN"/>
    <property type="match status" value="1"/>
</dbReference>
<gene>
    <name evidence="9" type="ORF">C7431_105240</name>
</gene>
<organism evidence="9 10">
    <name type="scientific">Pantoea allii</name>
    <dbReference type="NCBI Taxonomy" id="574096"/>
    <lineage>
        <taxon>Bacteria</taxon>
        <taxon>Pseudomonadati</taxon>
        <taxon>Pseudomonadota</taxon>
        <taxon>Gammaproteobacteria</taxon>
        <taxon>Enterobacterales</taxon>
        <taxon>Erwiniaceae</taxon>
        <taxon>Pantoea</taxon>
    </lineage>
</organism>
<evidence type="ECO:0000256" key="5">
    <source>
        <dbReference type="ARBA" id="ARBA00022692"/>
    </source>
</evidence>
<dbReference type="NCBIfam" id="TIGR00792">
    <property type="entry name" value="gph"/>
    <property type="match status" value="1"/>
</dbReference>
<accession>A0A2V2BAS1</accession>
<feature type="transmembrane region" description="Helical" evidence="8">
    <location>
        <begin position="197"/>
        <end position="219"/>
    </location>
</feature>
<dbReference type="EMBL" id="QGHF01000005">
    <property type="protein sequence ID" value="PWK96908.1"/>
    <property type="molecule type" value="Genomic_DNA"/>
</dbReference>
<dbReference type="RefSeq" id="WP_109717394.1">
    <property type="nucleotide sequence ID" value="NZ_QGHF01000005.1"/>
</dbReference>
<dbReference type="AlphaFoldDB" id="A0A2V2BAS1"/>
<reference evidence="9 10" key="1">
    <citation type="submission" date="2018-05" db="EMBL/GenBank/DDBJ databases">
        <title>Genomic Encyclopedia of Type Strains, Phase IV (KMG-V): Genome sequencing to study the core and pangenomes of soil and plant-associated prokaryotes.</title>
        <authorList>
            <person name="Whitman W."/>
        </authorList>
    </citation>
    <scope>NUCLEOTIDE SEQUENCE [LARGE SCALE GENOMIC DNA]</scope>
    <source>
        <strain evidence="9 10">PNA 200-10</strain>
    </source>
</reference>
<feature type="transmembrane region" description="Helical" evidence="8">
    <location>
        <begin position="317"/>
        <end position="334"/>
    </location>
</feature>
<protein>
    <submittedName>
        <fullName evidence="9">Sugar (Glycoside-pentoside-hexuronide) transporter</fullName>
    </submittedName>
</protein>
<keyword evidence="5 8" id="KW-0812">Transmembrane</keyword>
<keyword evidence="3" id="KW-0813">Transport</keyword>
<dbReference type="InterPro" id="IPR039672">
    <property type="entry name" value="MFS_2"/>
</dbReference>
<dbReference type="Pfam" id="PF13347">
    <property type="entry name" value="MFS_2"/>
    <property type="match status" value="1"/>
</dbReference>
<feature type="transmembrane region" description="Helical" evidence="8">
    <location>
        <begin position="248"/>
        <end position="273"/>
    </location>
</feature>
<feature type="transmembrane region" description="Helical" evidence="8">
    <location>
        <begin position="169"/>
        <end position="191"/>
    </location>
</feature>
<proteinExistence type="inferred from homology"/>
<keyword evidence="4" id="KW-1003">Cell membrane</keyword>
<feature type="transmembrane region" description="Helical" evidence="8">
    <location>
        <begin position="424"/>
        <end position="443"/>
    </location>
</feature>
<name>A0A2V2BAS1_9GAMM</name>
<dbReference type="InterPro" id="IPR001927">
    <property type="entry name" value="Na/Gal_symport"/>
</dbReference>
<evidence type="ECO:0000256" key="4">
    <source>
        <dbReference type="ARBA" id="ARBA00022475"/>
    </source>
</evidence>
<dbReference type="GO" id="GO:0008643">
    <property type="term" value="P:carbohydrate transport"/>
    <property type="evidence" value="ECO:0007669"/>
    <property type="project" value="InterPro"/>
</dbReference>
<keyword evidence="6 8" id="KW-1133">Transmembrane helix</keyword>
<dbReference type="Proteomes" id="UP000245981">
    <property type="component" value="Unassembled WGS sequence"/>
</dbReference>
<keyword evidence="7 8" id="KW-0472">Membrane</keyword>
<feature type="transmembrane region" description="Helical" evidence="8">
    <location>
        <begin position="128"/>
        <end position="148"/>
    </location>
</feature>
<feature type="transmembrane region" description="Helical" evidence="8">
    <location>
        <begin position="285"/>
        <end position="305"/>
    </location>
</feature>
<dbReference type="GO" id="GO:0006814">
    <property type="term" value="P:sodium ion transport"/>
    <property type="evidence" value="ECO:0007669"/>
    <property type="project" value="InterPro"/>
</dbReference>
<dbReference type="SUPFAM" id="SSF103473">
    <property type="entry name" value="MFS general substrate transporter"/>
    <property type="match status" value="1"/>
</dbReference>
<comment type="caution">
    <text evidence="9">The sequence shown here is derived from an EMBL/GenBank/DDBJ whole genome shotgun (WGS) entry which is preliminary data.</text>
</comment>
<dbReference type="InterPro" id="IPR036259">
    <property type="entry name" value="MFS_trans_sf"/>
</dbReference>
<evidence type="ECO:0000256" key="8">
    <source>
        <dbReference type="SAM" id="Phobius"/>
    </source>
</evidence>
<evidence type="ECO:0000313" key="9">
    <source>
        <dbReference type="EMBL" id="PWK96908.1"/>
    </source>
</evidence>
<evidence type="ECO:0000256" key="1">
    <source>
        <dbReference type="ARBA" id="ARBA00004651"/>
    </source>
</evidence>
<dbReference type="InterPro" id="IPR018043">
    <property type="entry name" value="Na/Gal_symport_CS"/>
</dbReference>
<evidence type="ECO:0000256" key="7">
    <source>
        <dbReference type="ARBA" id="ARBA00023136"/>
    </source>
</evidence>
<dbReference type="GO" id="GO:0005886">
    <property type="term" value="C:plasma membrane"/>
    <property type="evidence" value="ECO:0007669"/>
    <property type="project" value="UniProtKB-SubCell"/>
</dbReference>
<dbReference type="PROSITE" id="PS00872">
    <property type="entry name" value="NA_GALACTOSIDE_SYMP"/>
    <property type="match status" value="1"/>
</dbReference>
<evidence type="ECO:0000256" key="2">
    <source>
        <dbReference type="ARBA" id="ARBA00009617"/>
    </source>
</evidence>
<dbReference type="STRING" id="574096.HA38_04985"/>
<comment type="subcellular location">
    <subcellularLocation>
        <location evidence="1">Cell membrane</location>
        <topology evidence="1">Multi-pass membrane protein</topology>
    </subcellularLocation>
</comment>
<feature type="transmembrane region" description="Helical" evidence="8">
    <location>
        <begin position="56"/>
        <end position="78"/>
    </location>
</feature>
<feature type="transmembrane region" description="Helical" evidence="8">
    <location>
        <begin position="99"/>
        <end position="116"/>
    </location>
</feature>
<dbReference type="GO" id="GO:0015293">
    <property type="term" value="F:symporter activity"/>
    <property type="evidence" value="ECO:0007669"/>
    <property type="project" value="InterPro"/>
</dbReference>
<evidence type="ECO:0000256" key="3">
    <source>
        <dbReference type="ARBA" id="ARBA00022448"/>
    </source>
</evidence>